<dbReference type="Pfam" id="PF13460">
    <property type="entry name" value="NAD_binding_10"/>
    <property type="match status" value="1"/>
</dbReference>
<dbReference type="InterPro" id="IPR016040">
    <property type="entry name" value="NAD(P)-bd_dom"/>
</dbReference>
<evidence type="ECO:0000313" key="4">
    <source>
        <dbReference type="Proteomes" id="UP001049176"/>
    </source>
</evidence>
<evidence type="ECO:0000256" key="1">
    <source>
        <dbReference type="ARBA" id="ARBA00038376"/>
    </source>
</evidence>
<comment type="similarity">
    <text evidence="1">Belongs to the avfA family.</text>
</comment>
<dbReference type="AlphaFoldDB" id="A0A9P8AFL2"/>
<dbReference type="OrthoDB" id="10254221at2759"/>
<sequence>MRVLVLGATGPVGIQLTRELIRKLSDEKPDTGSEHKIIIFVRSPQKLPQDVIFSPLITVVNAQLTDIDKLEEALEGVVAVLSALGPSVSKGPFHPSGQPLAKAYEGVLGAMRKCGVKRILALGTASIPAEEDKSDIKFAALVTGVATLARNAYKDMVAIGETISAADDMDWTIVRVPILTDKNVRDIHTGYIGDGKMGTLLARVGFAVFVIGELFSVQPQWLQKRPMICSV</sequence>
<dbReference type="EMBL" id="CM032181">
    <property type="protein sequence ID" value="KAG7099555.1"/>
    <property type="molecule type" value="Genomic_DNA"/>
</dbReference>
<dbReference type="PANTHER" id="PTHR43355:SF2">
    <property type="entry name" value="FLAVIN REDUCTASE (NADPH)"/>
    <property type="match status" value="1"/>
</dbReference>
<dbReference type="Gene3D" id="3.40.50.720">
    <property type="entry name" value="NAD(P)-binding Rossmann-like Domain"/>
    <property type="match status" value="1"/>
</dbReference>
<reference evidence="3" key="1">
    <citation type="journal article" date="2021" name="Genome Biol. Evol.">
        <title>The assembled and annotated genome of the fairy-ring fungus Marasmius oreades.</title>
        <authorList>
            <person name="Hiltunen M."/>
            <person name="Ament-Velasquez S.L."/>
            <person name="Johannesson H."/>
        </authorList>
    </citation>
    <scope>NUCLEOTIDE SEQUENCE</scope>
    <source>
        <strain evidence="3">03SP1</strain>
    </source>
</reference>
<dbReference type="RefSeq" id="XP_043016025.1">
    <property type="nucleotide sequence ID" value="XM_043147320.1"/>
</dbReference>
<gene>
    <name evidence="3" type="ORF">E1B28_001388</name>
</gene>
<dbReference type="PANTHER" id="PTHR43355">
    <property type="entry name" value="FLAVIN REDUCTASE (NADPH)"/>
    <property type="match status" value="1"/>
</dbReference>
<dbReference type="GeneID" id="66070464"/>
<name>A0A9P8AFL2_9AGAR</name>
<evidence type="ECO:0000313" key="3">
    <source>
        <dbReference type="EMBL" id="KAG7099555.1"/>
    </source>
</evidence>
<protein>
    <recommendedName>
        <fullName evidence="2">NAD(P)-binding domain-containing protein</fullName>
    </recommendedName>
</protein>
<feature type="domain" description="NAD(P)-binding" evidence="2">
    <location>
        <begin position="7"/>
        <end position="210"/>
    </location>
</feature>
<evidence type="ECO:0000259" key="2">
    <source>
        <dbReference type="Pfam" id="PF13460"/>
    </source>
</evidence>
<dbReference type="SUPFAM" id="SSF51735">
    <property type="entry name" value="NAD(P)-binding Rossmann-fold domains"/>
    <property type="match status" value="1"/>
</dbReference>
<proteinExistence type="inferred from homology"/>
<dbReference type="InterPro" id="IPR051606">
    <property type="entry name" value="Polyketide_Oxido-like"/>
</dbReference>
<dbReference type="Proteomes" id="UP001049176">
    <property type="component" value="Chromosome 1"/>
</dbReference>
<keyword evidence="4" id="KW-1185">Reference proteome</keyword>
<organism evidence="3 4">
    <name type="scientific">Marasmius oreades</name>
    <name type="common">fairy-ring Marasmius</name>
    <dbReference type="NCBI Taxonomy" id="181124"/>
    <lineage>
        <taxon>Eukaryota</taxon>
        <taxon>Fungi</taxon>
        <taxon>Dikarya</taxon>
        <taxon>Basidiomycota</taxon>
        <taxon>Agaricomycotina</taxon>
        <taxon>Agaricomycetes</taxon>
        <taxon>Agaricomycetidae</taxon>
        <taxon>Agaricales</taxon>
        <taxon>Marasmiineae</taxon>
        <taxon>Marasmiaceae</taxon>
        <taxon>Marasmius</taxon>
    </lineage>
</organism>
<dbReference type="GO" id="GO:0016646">
    <property type="term" value="F:oxidoreductase activity, acting on the CH-NH group of donors, NAD or NADP as acceptor"/>
    <property type="evidence" value="ECO:0007669"/>
    <property type="project" value="TreeGrafter"/>
</dbReference>
<comment type="caution">
    <text evidence="3">The sequence shown here is derived from an EMBL/GenBank/DDBJ whole genome shotgun (WGS) entry which is preliminary data.</text>
</comment>
<dbReference type="InterPro" id="IPR036291">
    <property type="entry name" value="NAD(P)-bd_dom_sf"/>
</dbReference>
<accession>A0A9P8AFL2</accession>
<dbReference type="KEGG" id="more:E1B28_001388"/>